<dbReference type="PROSITE" id="PS50879">
    <property type="entry name" value="RNASE_H_1"/>
    <property type="match status" value="1"/>
</dbReference>
<dbReference type="InterPro" id="IPR036397">
    <property type="entry name" value="RNaseH_sf"/>
</dbReference>
<dbReference type="InterPro" id="IPR044730">
    <property type="entry name" value="RNase_H-like_dom_plant"/>
</dbReference>
<dbReference type="InterPro" id="IPR053151">
    <property type="entry name" value="RNase_H-like"/>
</dbReference>
<dbReference type="PANTHER" id="PTHR47723:SF7">
    <property type="entry name" value="RNASE H FAMILY PROTEIN"/>
    <property type="match status" value="1"/>
</dbReference>
<dbReference type="Gene3D" id="3.30.420.10">
    <property type="entry name" value="Ribonuclease H-like superfamily/Ribonuclease H"/>
    <property type="match status" value="1"/>
</dbReference>
<dbReference type="Proteomes" id="UP001311915">
    <property type="component" value="Unassembled WGS sequence"/>
</dbReference>
<dbReference type="SUPFAM" id="SSF53098">
    <property type="entry name" value="Ribonuclease H-like"/>
    <property type="match status" value="1"/>
</dbReference>
<dbReference type="Pfam" id="PF13456">
    <property type="entry name" value="RVT_3"/>
    <property type="match status" value="1"/>
</dbReference>
<reference evidence="2 3" key="1">
    <citation type="submission" date="2023-10" db="EMBL/GenBank/DDBJ databases">
        <title>Genome-Wide Identification Analysis in wild type Solanum Pinnatisectum Reveals Some Genes Defensing Phytophthora Infestans.</title>
        <authorList>
            <person name="Sun C."/>
        </authorList>
    </citation>
    <scope>NUCLEOTIDE SEQUENCE [LARGE SCALE GENOMIC DNA]</scope>
    <source>
        <strain evidence="2">LQN</strain>
        <tissue evidence="2">Leaf</tissue>
    </source>
</reference>
<dbReference type="AlphaFoldDB" id="A0AAV9K268"/>
<name>A0AAV9K268_9SOLN</name>
<dbReference type="GO" id="GO:0003676">
    <property type="term" value="F:nucleic acid binding"/>
    <property type="evidence" value="ECO:0007669"/>
    <property type="project" value="InterPro"/>
</dbReference>
<keyword evidence="3" id="KW-1185">Reference proteome</keyword>
<evidence type="ECO:0000313" key="2">
    <source>
        <dbReference type="EMBL" id="KAK4707380.1"/>
    </source>
</evidence>
<feature type="domain" description="RNase H type-1" evidence="1">
    <location>
        <begin position="20"/>
        <end position="100"/>
    </location>
</feature>
<dbReference type="GO" id="GO:0004523">
    <property type="term" value="F:RNA-DNA hybrid ribonuclease activity"/>
    <property type="evidence" value="ECO:0007669"/>
    <property type="project" value="InterPro"/>
</dbReference>
<dbReference type="CDD" id="cd06222">
    <property type="entry name" value="RNase_H_like"/>
    <property type="match status" value="1"/>
</dbReference>
<dbReference type="EMBL" id="JAWPEI010000017">
    <property type="protein sequence ID" value="KAK4707380.1"/>
    <property type="molecule type" value="Genomic_DNA"/>
</dbReference>
<protein>
    <recommendedName>
        <fullName evidence="1">RNase H type-1 domain-containing protein</fullName>
    </recommendedName>
</protein>
<accession>A0AAV9K268</accession>
<evidence type="ECO:0000313" key="3">
    <source>
        <dbReference type="Proteomes" id="UP001311915"/>
    </source>
</evidence>
<gene>
    <name evidence="2" type="ORF">R3W88_033069</name>
</gene>
<evidence type="ECO:0000259" key="1">
    <source>
        <dbReference type="PROSITE" id="PS50879"/>
    </source>
</evidence>
<sequence length="100" mass="11144">MIEKCKQEVRVTSVIWKSPSFTRYKLNTDGSALHNPGKIGGEGGILRNKHGDMIYAFAIPLGQGTNNQAKVQADSYGLHWCIQHGYNNIILEVDSELLTR</sequence>
<dbReference type="InterPro" id="IPR002156">
    <property type="entry name" value="RNaseH_domain"/>
</dbReference>
<proteinExistence type="predicted"/>
<dbReference type="PANTHER" id="PTHR47723">
    <property type="entry name" value="OS05G0353850 PROTEIN"/>
    <property type="match status" value="1"/>
</dbReference>
<organism evidence="2 3">
    <name type="scientific">Solanum pinnatisectum</name>
    <name type="common">tansyleaf nightshade</name>
    <dbReference type="NCBI Taxonomy" id="50273"/>
    <lineage>
        <taxon>Eukaryota</taxon>
        <taxon>Viridiplantae</taxon>
        <taxon>Streptophyta</taxon>
        <taxon>Embryophyta</taxon>
        <taxon>Tracheophyta</taxon>
        <taxon>Spermatophyta</taxon>
        <taxon>Magnoliopsida</taxon>
        <taxon>eudicotyledons</taxon>
        <taxon>Gunneridae</taxon>
        <taxon>Pentapetalae</taxon>
        <taxon>asterids</taxon>
        <taxon>lamiids</taxon>
        <taxon>Solanales</taxon>
        <taxon>Solanaceae</taxon>
        <taxon>Solanoideae</taxon>
        <taxon>Solaneae</taxon>
        <taxon>Solanum</taxon>
    </lineage>
</organism>
<comment type="caution">
    <text evidence="2">The sequence shown here is derived from an EMBL/GenBank/DDBJ whole genome shotgun (WGS) entry which is preliminary data.</text>
</comment>
<dbReference type="InterPro" id="IPR012337">
    <property type="entry name" value="RNaseH-like_sf"/>
</dbReference>